<dbReference type="EMBL" id="AZJJ01000002">
    <property type="protein sequence ID" value="ETD26674.1"/>
    <property type="molecule type" value="Genomic_DNA"/>
</dbReference>
<keyword evidence="2" id="KW-1185">Reference proteome</keyword>
<protein>
    <submittedName>
        <fullName evidence="1">Uncharacterized protein</fullName>
    </submittedName>
</protein>
<dbReference type="STRING" id="1357399.HMPREF2087_01059"/>
<accession>V8CH41</accession>
<dbReference type="Proteomes" id="UP000018688">
    <property type="component" value="Unassembled WGS sequence"/>
</dbReference>
<sequence>MCFRVVALLILHALFGWDSVLGEQFDKIENFVKGTTAKVANLPQNEQSEVSLENFQNLQSPTAIPRILEESQAASETQAKLESKSLDSSLSPSLRADALALAKRSTDSTLADSRICSDYAMDCHASTMVLARNDKIAAISEKLESTAQSLNNSARDSSSNHDQTNKEKELYFLRAQYYHHLKSQARALENRTRNGAFIGVVLGASNMDITLQRLGKPYAASINPFVLGASGGYMHFIGAAPMGIRIYGQYLAAWNSSNNIQDSITMQLFSFNLDVFGDLAITDDGYYLGAYAGVGGGLAIFDQRLENIYKQHQIIAGSVLNFGLSATLAHHHRLEAGVKIPPSVVNENFAFRLMYLVSYQYLF</sequence>
<dbReference type="Pfam" id="PF01856">
    <property type="entry name" value="HP_OMP"/>
    <property type="match status" value="1"/>
</dbReference>
<reference evidence="1 2" key="1">
    <citation type="submission" date="2013-10" db="EMBL/GenBank/DDBJ databases">
        <title>The Genome Sequence of Helicobacter canis NCTC 12740.</title>
        <authorList>
            <consortium name="The Broad Institute Genomics Platform"/>
            <person name="Earl A."/>
            <person name="Fox J.G."/>
            <person name="Shen Z."/>
            <person name="Young S.K."/>
            <person name="Zeng Q."/>
            <person name="Gargeya S."/>
            <person name="Fitzgerald M."/>
            <person name="Abouelleil A."/>
            <person name="Alvarado L."/>
            <person name="Chapman S.B."/>
            <person name="Gainer-Dewar J."/>
            <person name="Goldberg J."/>
            <person name="Griggs A."/>
            <person name="Gujja S."/>
            <person name="Hansen M."/>
            <person name="Howarth C."/>
            <person name="Imamovic A."/>
            <person name="Ireland A."/>
            <person name="Larimer J."/>
            <person name="McCowan C."/>
            <person name="Murphy C."/>
            <person name="Pearson M."/>
            <person name="Poon T.W."/>
            <person name="Priest M."/>
            <person name="Roberts A."/>
            <person name="Saif S."/>
            <person name="Shea T."/>
            <person name="Sykes S."/>
            <person name="Wortman J."/>
            <person name="Nusbaum C."/>
            <person name="Birren B."/>
        </authorList>
    </citation>
    <scope>NUCLEOTIDE SEQUENCE [LARGE SCALE GENOMIC DNA]</scope>
    <source>
        <strain evidence="1 2">NCTC 12740</strain>
    </source>
</reference>
<organism evidence="1 2">
    <name type="scientific">Helicobacter canis NCTC 12740</name>
    <dbReference type="NCBI Taxonomy" id="1357399"/>
    <lineage>
        <taxon>Bacteria</taxon>
        <taxon>Pseudomonadati</taxon>
        <taxon>Campylobacterota</taxon>
        <taxon>Epsilonproteobacteria</taxon>
        <taxon>Campylobacterales</taxon>
        <taxon>Helicobacteraceae</taxon>
        <taxon>Helicobacter</taxon>
    </lineage>
</organism>
<dbReference type="InterPro" id="IPR002718">
    <property type="entry name" value="OMP_Helicobacter"/>
</dbReference>
<comment type="caution">
    <text evidence="1">The sequence shown here is derived from an EMBL/GenBank/DDBJ whole genome shotgun (WGS) entry which is preliminary data.</text>
</comment>
<dbReference type="PATRIC" id="fig|1357399.3.peg.1111"/>
<evidence type="ECO:0000313" key="1">
    <source>
        <dbReference type="EMBL" id="ETD26674.1"/>
    </source>
</evidence>
<dbReference type="HOGENOM" id="CLU_762414_0_0_7"/>
<evidence type="ECO:0000313" key="2">
    <source>
        <dbReference type="Proteomes" id="UP000018688"/>
    </source>
</evidence>
<name>V8CH41_9HELI</name>
<proteinExistence type="predicted"/>
<gene>
    <name evidence="1" type="ORF">HMPREF2087_01059</name>
</gene>
<dbReference type="AlphaFoldDB" id="V8CH41"/>